<dbReference type="InterPro" id="IPR036390">
    <property type="entry name" value="WH_DNA-bd_sf"/>
</dbReference>
<dbReference type="InterPro" id="IPR036388">
    <property type="entry name" value="WH-like_DNA-bd_sf"/>
</dbReference>
<evidence type="ECO:0000313" key="4">
    <source>
        <dbReference type="EMBL" id="VYT51447.1"/>
    </source>
</evidence>
<dbReference type="InterPro" id="IPR013196">
    <property type="entry name" value="HTH_11"/>
</dbReference>
<dbReference type="PIRSF" id="PIRSF016838">
    <property type="entry name" value="PafC"/>
    <property type="match status" value="1"/>
</dbReference>
<dbReference type="Pfam" id="PF25583">
    <property type="entry name" value="WCX"/>
    <property type="match status" value="1"/>
</dbReference>
<dbReference type="GO" id="GO:0003700">
    <property type="term" value="F:DNA-binding transcription factor activity"/>
    <property type="evidence" value="ECO:0007669"/>
    <property type="project" value="InterPro"/>
</dbReference>
<sequence length="310" mass="36524">MAWGDYMKIDRLIGIITILLQKEKVTISQLAKRFEVSCRTIQRDIDDICKAGIPIVSMQGYGGGISIEEGYKIDKTILTQKELSAIFMGLKSIDTISKYPYTQSLMEKLSHDKSSILSDQNKIIISLASFYQVSLTEKIDLIKQAINNRELILFHYYSEKGESERTIEPYFIIFRWFAWYVYGYCLTQQDYRLFKLNRLSKLQNLKTNYEERFISEKELDFDQYIWRDDIKLVALFDMSVKYRLIDEYGPECITLDHQSGKLLFENVFTNYNYLVQWILSYGEAVKVIEPCELVNEIRKKAKNMLAQYEE</sequence>
<reference evidence="4" key="1">
    <citation type="submission" date="2019-11" db="EMBL/GenBank/DDBJ databases">
        <authorList>
            <person name="Feng L."/>
        </authorList>
    </citation>
    <scope>NUCLEOTIDE SEQUENCE</scope>
    <source>
        <strain evidence="4">CbolteaeLFYP116</strain>
    </source>
</reference>
<gene>
    <name evidence="4" type="ORF">CBLFYP116_04734</name>
</gene>
<dbReference type="PROSITE" id="PS52050">
    <property type="entry name" value="WYL"/>
    <property type="match status" value="1"/>
</dbReference>
<dbReference type="InterPro" id="IPR028349">
    <property type="entry name" value="PafC-like"/>
</dbReference>
<name>A0A6N2XC29_9FIRM</name>
<dbReference type="InterPro" id="IPR001034">
    <property type="entry name" value="DeoR_HTH"/>
</dbReference>
<dbReference type="EMBL" id="CACRTF010000017">
    <property type="protein sequence ID" value="VYT51447.1"/>
    <property type="molecule type" value="Genomic_DNA"/>
</dbReference>
<dbReference type="InterPro" id="IPR026881">
    <property type="entry name" value="WYL_dom"/>
</dbReference>
<keyword evidence="1" id="KW-0805">Transcription regulation</keyword>
<dbReference type="InterPro" id="IPR051534">
    <property type="entry name" value="CBASS_pafABC_assoc_protein"/>
</dbReference>
<dbReference type="PANTHER" id="PTHR34580:SF1">
    <property type="entry name" value="PROTEIN PAFC"/>
    <property type="match status" value="1"/>
</dbReference>
<dbReference type="SMART" id="SM00420">
    <property type="entry name" value="HTH_DEOR"/>
    <property type="match status" value="1"/>
</dbReference>
<dbReference type="InterPro" id="IPR057727">
    <property type="entry name" value="WCX_dom"/>
</dbReference>
<dbReference type="AlphaFoldDB" id="A0A6N2XC29"/>
<accession>A0A6N2XC29</accession>
<keyword evidence="2" id="KW-0804">Transcription</keyword>
<dbReference type="PANTHER" id="PTHR34580">
    <property type="match status" value="1"/>
</dbReference>
<proteinExistence type="predicted"/>
<protein>
    <submittedName>
        <fullName evidence="4">HTH domain protein</fullName>
    </submittedName>
</protein>
<dbReference type="Gene3D" id="1.10.10.10">
    <property type="entry name" value="Winged helix-like DNA-binding domain superfamily/Winged helix DNA-binding domain"/>
    <property type="match status" value="1"/>
</dbReference>
<feature type="domain" description="HTH deoR-type" evidence="3">
    <location>
        <begin position="8"/>
        <end position="66"/>
    </location>
</feature>
<dbReference type="Pfam" id="PF13280">
    <property type="entry name" value="WYL"/>
    <property type="match status" value="1"/>
</dbReference>
<organism evidence="4">
    <name type="scientific">Enterocloster bolteae</name>
    <dbReference type="NCBI Taxonomy" id="208479"/>
    <lineage>
        <taxon>Bacteria</taxon>
        <taxon>Bacillati</taxon>
        <taxon>Bacillota</taxon>
        <taxon>Clostridia</taxon>
        <taxon>Lachnospirales</taxon>
        <taxon>Lachnospiraceae</taxon>
        <taxon>Enterocloster</taxon>
    </lineage>
</organism>
<evidence type="ECO:0000256" key="1">
    <source>
        <dbReference type="ARBA" id="ARBA00023015"/>
    </source>
</evidence>
<dbReference type="Pfam" id="PF08279">
    <property type="entry name" value="HTH_11"/>
    <property type="match status" value="1"/>
</dbReference>
<evidence type="ECO:0000256" key="2">
    <source>
        <dbReference type="ARBA" id="ARBA00023163"/>
    </source>
</evidence>
<dbReference type="PROSITE" id="PS51000">
    <property type="entry name" value="HTH_DEOR_2"/>
    <property type="match status" value="1"/>
</dbReference>
<dbReference type="SUPFAM" id="SSF46785">
    <property type="entry name" value="Winged helix' DNA-binding domain"/>
    <property type="match status" value="1"/>
</dbReference>
<evidence type="ECO:0000259" key="3">
    <source>
        <dbReference type="PROSITE" id="PS51000"/>
    </source>
</evidence>